<keyword evidence="2" id="KW-0472">Membrane</keyword>
<feature type="transmembrane region" description="Helical" evidence="2">
    <location>
        <begin position="71"/>
        <end position="92"/>
    </location>
</feature>
<dbReference type="AlphaFoldDB" id="A0A2S0KFQ7"/>
<gene>
    <name evidence="3" type="ORF">C6V83_09700</name>
</gene>
<sequence>MARETTGPSGSTGSGGTGADEHPAAAFLITRAETSLEEQHRARVRKYLWMMSIRIPALLLAALVFVWTDNYWWAIAIIIVSIPIPWVAVLIANDRPPRKRDEVQYYRFGAGRTVGPAELTEEPAPRPPAAPLVIDAETVEPDPDPQNRDPAAGATAADSSAPDSSAADSSGTSQSGREPSS</sequence>
<proteinExistence type="predicted"/>
<organism evidence="3 4">
    <name type="scientific">Gordonia iterans</name>
    <dbReference type="NCBI Taxonomy" id="1004901"/>
    <lineage>
        <taxon>Bacteria</taxon>
        <taxon>Bacillati</taxon>
        <taxon>Actinomycetota</taxon>
        <taxon>Actinomycetes</taxon>
        <taxon>Mycobacteriales</taxon>
        <taxon>Gordoniaceae</taxon>
        <taxon>Gordonia</taxon>
    </lineage>
</organism>
<protein>
    <submittedName>
        <fullName evidence="3">DUF3099 domain-containing protein</fullName>
    </submittedName>
</protein>
<feature type="compositionally biased region" description="Low complexity" evidence="1">
    <location>
        <begin position="149"/>
        <end position="173"/>
    </location>
</feature>
<dbReference type="OrthoDB" id="5188998at2"/>
<accession>A0A2S0KFQ7</accession>
<feature type="transmembrane region" description="Helical" evidence="2">
    <location>
        <begin position="47"/>
        <end position="65"/>
    </location>
</feature>
<evidence type="ECO:0000256" key="2">
    <source>
        <dbReference type="SAM" id="Phobius"/>
    </source>
</evidence>
<feature type="region of interest" description="Disordered" evidence="1">
    <location>
        <begin position="1"/>
        <end position="20"/>
    </location>
</feature>
<dbReference type="EMBL" id="CP027433">
    <property type="protein sequence ID" value="AVM00509.1"/>
    <property type="molecule type" value="Genomic_DNA"/>
</dbReference>
<dbReference type="RefSeq" id="WP_105942237.1">
    <property type="nucleotide sequence ID" value="NZ_CP027433.1"/>
</dbReference>
<keyword evidence="2" id="KW-0812">Transmembrane</keyword>
<feature type="region of interest" description="Disordered" evidence="1">
    <location>
        <begin position="116"/>
        <end position="181"/>
    </location>
</feature>
<dbReference type="Pfam" id="PF11298">
    <property type="entry name" value="DUF3099"/>
    <property type="match status" value="1"/>
</dbReference>
<reference evidence="3 4" key="1">
    <citation type="submission" date="2018-03" db="EMBL/GenBank/DDBJ databases">
        <title>Characteristics and genome of n-alkane degrading marine bacteria Gordonia iterans isolated from crude oil contaminated in Tae-an, South Korea.</title>
        <authorList>
            <person name="Lee S.-S."/>
            <person name="Kim H."/>
        </authorList>
    </citation>
    <scope>NUCLEOTIDE SEQUENCE [LARGE SCALE GENOMIC DNA]</scope>
    <source>
        <strain evidence="3 4">Co17</strain>
    </source>
</reference>
<dbReference type="KEGG" id="git:C6V83_09700"/>
<evidence type="ECO:0000313" key="3">
    <source>
        <dbReference type="EMBL" id="AVM00509.1"/>
    </source>
</evidence>
<evidence type="ECO:0000313" key="4">
    <source>
        <dbReference type="Proteomes" id="UP000239814"/>
    </source>
</evidence>
<keyword evidence="2" id="KW-1133">Transmembrane helix</keyword>
<name>A0A2S0KFQ7_9ACTN</name>
<dbReference type="InterPro" id="IPR021449">
    <property type="entry name" value="DUF3099"/>
</dbReference>
<evidence type="ECO:0000256" key="1">
    <source>
        <dbReference type="SAM" id="MobiDB-lite"/>
    </source>
</evidence>
<keyword evidence="4" id="KW-1185">Reference proteome</keyword>
<dbReference type="Proteomes" id="UP000239814">
    <property type="component" value="Chromosome"/>
</dbReference>